<keyword evidence="3" id="KW-0804">Transcription</keyword>
<dbReference type="InterPro" id="IPR050679">
    <property type="entry name" value="Bact_HTH_transcr_reg"/>
</dbReference>
<dbReference type="PANTHER" id="PTHR44846:SF17">
    <property type="entry name" value="GNTR-FAMILY TRANSCRIPTIONAL REGULATOR"/>
    <property type="match status" value="1"/>
</dbReference>
<evidence type="ECO:0000256" key="1">
    <source>
        <dbReference type="ARBA" id="ARBA00023015"/>
    </source>
</evidence>
<keyword evidence="2" id="KW-0238">DNA-binding</keyword>
<dbReference type="Pfam" id="PF07702">
    <property type="entry name" value="UTRA"/>
    <property type="match status" value="1"/>
</dbReference>
<dbReference type="Pfam" id="PF00392">
    <property type="entry name" value="GntR"/>
    <property type="match status" value="1"/>
</dbReference>
<dbReference type="GO" id="GO:0003700">
    <property type="term" value="F:DNA-binding transcription factor activity"/>
    <property type="evidence" value="ECO:0007669"/>
    <property type="project" value="InterPro"/>
</dbReference>
<reference evidence="5" key="1">
    <citation type="journal article" date="2023" name="Antibiotics">
        <title>Prevalence and Molecular Characterization of Methicillin-Resistant Staphylococci (MRS) and Mammaliicocci (MRM) in Dromedary Camels from Algeria: First Detection of SCCmec-mecC Hybrid in Methicillin-Resistant Mammaliicoccus lentus.</title>
        <authorList>
            <person name="Belhout C."/>
            <person name="Boyen F."/>
            <person name="Vereecke N."/>
            <person name="Theuns S."/>
            <person name="Taibi N."/>
            <person name="Stegger M."/>
            <person name="de la Fe-Rodriguez P.Y."/>
            <person name="Bouayad L."/>
            <person name="Elgroud R."/>
            <person name="Butaye P."/>
        </authorList>
    </citation>
    <scope>NUCLEOTIDE SEQUENCE</scope>
    <source>
        <strain evidence="5">7048</strain>
    </source>
</reference>
<proteinExistence type="predicted"/>
<evidence type="ECO:0000256" key="2">
    <source>
        <dbReference type="ARBA" id="ARBA00023125"/>
    </source>
</evidence>
<dbReference type="Proteomes" id="UP001223261">
    <property type="component" value="Chromosome"/>
</dbReference>
<dbReference type="EMBL" id="CP118848">
    <property type="protein sequence ID" value="WHI61247.1"/>
    <property type="molecule type" value="Genomic_DNA"/>
</dbReference>
<dbReference type="Gene3D" id="1.10.10.10">
    <property type="entry name" value="Winged helix-like DNA-binding domain superfamily/Winged helix DNA-binding domain"/>
    <property type="match status" value="1"/>
</dbReference>
<organism evidence="5 6">
    <name type="scientific">Mammaliicoccus lentus</name>
    <name type="common">Staphylococcus lentus</name>
    <dbReference type="NCBI Taxonomy" id="42858"/>
    <lineage>
        <taxon>Bacteria</taxon>
        <taxon>Bacillati</taxon>
        <taxon>Bacillota</taxon>
        <taxon>Bacilli</taxon>
        <taxon>Bacillales</taxon>
        <taxon>Staphylococcaceae</taxon>
        <taxon>Mammaliicoccus</taxon>
    </lineage>
</organism>
<keyword evidence="1" id="KW-0805">Transcription regulation</keyword>
<sequence>MSTSETTNFVKNWLLDKIQKGELEPGEVIPTEFELKRTLDIEYEEIEKAIHELVTEQILSQKSGEGTIVKPRQPFYYPLDELVSITNMIEKNGQKAGTEFISLDEEVTTITEKEVLNLEDNAIISVIERLRTADGEPVVYCLDKISADLFPCSDYHSNLSLLSAIENKIEYKITRADTSIESISYEPYISEILNSHPDDAMMLLTQIHYDEQERPVLYSLNYFKSSLVKFRIKRNRI</sequence>
<dbReference type="PANTHER" id="PTHR44846">
    <property type="entry name" value="MANNOSYL-D-GLYCERATE TRANSPORT/METABOLISM SYSTEM REPRESSOR MNGR-RELATED"/>
    <property type="match status" value="1"/>
</dbReference>
<protein>
    <submittedName>
        <fullName evidence="5">GntR family transcriptional regulator</fullName>
    </submittedName>
</protein>
<dbReference type="InterPro" id="IPR011663">
    <property type="entry name" value="UTRA"/>
</dbReference>
<dbReference type="SUPFAM" id="SSF46785">
    <property type="entry name" value="Winged helix' DNA-binding domain"/>
    <property type="match status" value="1"/>
</dbReference>
<name>A0AAX3W811_MAMLE</name>
<evidence type="ECO:0000256" key="3">
    <source>
        <dbReference type="ARBA" id="ARBA00023163"/>
    </source>
</evidence>
<dbReference type="InterPro" id="IPR028978">
    <property type="entry name" value="Chorismate_lyase_/UTRA_dom_sf"/>
</dbReference>
<dbReference type="SMART" id="SM00345">
    <property type="entry name" value="HTH_GNTR"/>
    <property type="match status" value="1"/>
</dbReference>
<evidence type="ECO:0000313" key="5">
    <source>
        <dbReference type="EMBL" id="WHI61247.1"/>
    </source>
</evidence>
<dbReference type="SUPFAM" id="SSF64288">
    <property type="entry name" value="Chorismate lyase-like"/>
    <property type="match status" value="1"/>
</dbReference>
<dbReference type="GO" id="GO:0045892">
    <property type="term" value="P:negative regulation of DNA-templated transcription"/>
    <property type="evidence" value="ECO:0007669"/>
    <property type="project" value="TreeGrafter"/>
</dbReference>
<accession>A0AAX3W811</accession>
<dbReference type="InterPro" id="IPR036388">
    <property type="entry name" value="WH-like_DNA-bd_sf"/>
</dbReference>
<dbReference type="InterPro" id="IPR036390">
    <property type="entry name" value="WH_DNA-bd_sf"/>
</dbReference>
<dbReference type="Gene3D" id="3.40.1410.10">
    <property type="entry name" value="Chorismate lyase-like"/>
    <property type="match status" value="1"/>
</dbReference>
<evidence type="ECO:0000313" key="6">
    <source>
        <dbReference type="Proteomes" id="UP001223261"/>
    </source>
</evidence>
<dbReference type="InterPro" id="IPR000524">
    <property type="entry name" value="Tscrpt_reg_HTH_GntR"/>
</dbReference>
<dbReference type="SMART" id="SM00866">
    <property type="entry name" value="UTRA"/>
    <property type="match status" value="1"/>
</dbReference>
<evidence type="ECO:0000259" key="4">
    <source>
        <dbReference type="PROSITE" id="PS50949"/>
    </source>
</evidence>
<dbReference type="GO" id="GO:0003677">
    <property type="term" value="F:DNA binding"/>
    <property type="evidence" value="ECO:0007669"/>
    <property type="project" value="UniProtKB-KW"/>
</dbReference>
<gene>
    <name evidence="5" type="ORF">PYH69_06350</name>
</gene>
<dbReference type="PROSITE" id="PS50949">
    <property type="entry name" value="HTH_GNTR"/>
    <property type="match status" value="1"/>
</dbReference>
<dbReference type="RefSeq" id="WP_016998649.1">
    <property type="nucleotide sequence ID" value="NZ_CP075503.1"/>
</dbReference>
<dbReference type="AlphaFoldDB" id="A0AAX3W811"/>
<feature type="domain" description="HTH gntR-type" evidence="4">
    <location>
        <begin position="4"/>
        <end position="72"/>
    </location>
</feature>